<dbReference type="AlphaFoldDB" id="A0A7U2I3W0"/>
<dbReference type="VEuPathDB" id="FungiDB:JI435_412720"/>
<evidence type="ECO:0000313" key="1">
    <source>
        <dbReference type="EMBL" id="QRC98881.1"/>
    </source>
</evidence>
<organism evidence="1 2">
    <name type="scientific">Phaeosphaeria nodorum (strain SN15 / ATCC MYA-4574 / FGSC 10173)</name>
    <name type="common">Glume blotch fungus</name>
    <name type="synonym">Parastagonospora nodorum</name>
    <dbReference type="NCBI Taxonomy" id="321614"/>
    <lineage>
        <taxon>Eukaryota</taxon>
        <taxon>Fungi</taxon>
        <taxon>Dikarya</taxon>
        <taxon>Ascomycota</taxon>
        <taxon>Pezizomycotina</taxon>
        <taxon>Dothideomycetes</taxon>
        <taxon>Pleosporomycetidae</taxon>
        <taxon>Pleosporales</taxon>
        <taxon>Pleosporineae</taxon>
        <taxon>Phaeosphaeriaceae</taxon>
        <taxon>Parastagonospora</taxon>
    </lineage>
</organism>
<accession>A0A7U2I3W0</accession>
<dbReference type="EMBL" id="CP069031">
    <property type="protein sequence ID" value="QRC98881.1"/>
    <property type="molecule type" value="Genomic_DNA"/>
</dbReference>
<protein>
    <submittedName>
        <fullName evidence="1">Uncharacterized protein</fullName>
    </submittedName>
</protein>
<dbReference type="Proteomes" id="UP000663193">
    <property type="component" value="Chromosome 9"/>
</dbReference>
<sequence length="73" mass="8807">MRLRRAYRFNEWLKLLELVSTLESLCLLVLLPLSLPLLTLERNLCVLPHLPRIYSTRHWKRSIAIWARRKVVQ</sequence>
<evidence type="ECO:0000313" key="2">
    <source>
        <dbReference type="Proteomes" id="UP000663193"/>
    </source>
</evidence>
<reference evidence="2" key="1">
    <citation type="journal article" date="2021" name="BMC Genomics">
        <title>Chromosome-level genome assembly and manually-curated proteome of model necrotroph Parastagonospora nodorum Sn15 reveals a genome-wide trove of candidate effector homologs, and redundancy of virulence-related functions within an accessory chromosome.</title>
        <authorList>
            <person name="Bertazzoni S."/>
            <person name="Jones D.A.B."/>
            <person name="Phan H.T."/>
            <person name="Tan K.-C."/>
            <person name="Hane J.K."/>
        </authorList>
    </citation>
    <scope>NUCLEOTIDE SEQUENCE [LARGE SCALE GENOMIC DNA]</scope>
    <source>
        <strain evidence="2">SN15 / ATCC MYA-4574 / FGSC 10173)</strain>
    </source>
</reference>
<name>A0A7U2I3W0_PHANO</name>
<gene>
    <name evidence="1" type="ORF">JI435_412720</name>
</gene>
<proteinExistence type="predicted"/>
<keyword evidence="2" id="KW-1185">Reference proteome</keyword>